<organism evidence="1">
    <name type="scientific">Rhizophora mucronata</name>
    <name type="common">Asiatic mangrove</name>
    <dbReference type="NCBI Taxonomy" id="61149"/>
    <lineage>
        <taxon>Eukaryota</taxon>
        <taxon>Viridiplantae</taxon>
        <taxon>Streptophyta</taxon>
        <taxon>Embryophyta</taxon>
        <taxon>Tracheophyta</taxon>
        <taxon>Spermatophyta</taxon>
        <taxon>Magnoliopsida</taxon>
        <taxon>eudicotyledons</taxon>
        <taxon>Gunneridae</taxon>
        <taxon>Pentapetalae</taxon>
        <taxon>rosids</taxon>
        <taxon>fabids</taxon>
        <taxon>Malpighiales</taxon>
        <taxon>Rhizophoraceae</taxon>
        <taxon>Rhizophora</taxon>
    </lineage>
</organism>
<dbReference type="EMBL" id="GGEC01088183">
    <property type="protein sequence ID" value="MBX68667.1"/>
    <property type="molecule type" value="Transcribed_RNA"/>
</dbReference>
<sequence length="30" mass="3328">MGLGCIKNPFLRCPETTPMSLKDQKVEPHG</sequence>
<evidence type="ECO:0000313" key="1">
    <source>
        <dbReference type="EMBL" id="MBX68667.1"/>
    </source>
</evidence>
<dbReference type="AlphaFoldDB" id="A0A2P2QNZ1"/>
<reference evidence="1" key="1">
    <citation type="submission" date="2018-02" db="EMBL/GenBank/DDBJ databases">
        <title>Rhizophora mucronata_Transcriptome.</title>
        <authorList>
            <person name="Meera S.P."/>
            <person name="Sreeshan A."/>
            <person name="Augustine A."/>
        </authorList>
    </citation>
    <scope>NUCLEOTIDE SEQUENCE</scope>
    <source>
        <tissue evidence="1">Leaf</tissue>
    </source>
</reference>
<protein>
    <submittedName>
        <fullName evidence="1">Uncharacterized protein</fullName>
    </submittedName>
</protein>
<accession>A0A2P2QNZ1</accession>
<proteinExistence type="predicted"/>
<name>A0A2P2QNZ1_RHIMU</name>